<evidence type="ECO:0000313" key="1">
    <source>
        <dbReference type="EMBL" id="GME32350.1"/>
    </source>
</evidence>
<reference evidence="1" key="1">
    <citation type="submission" date="2024-09" db="EMBL/GenBank/DDBJ databases">
        <title>Draft Genome Sequences of Neofusicoccum parvum.</title>
        <authorList>
            <person name="Ashida A."/>
            <person name="Camagna M."/>
            <person name="Tanaka A."/>
            <person name="Takemoto D."/>
        </authorList>
    </citation>
    <scope>NUCLEOTIDE SEQUENCE</scope>
    <source>
        <strain evidence="1">PPO83</strain>
    </source>
</reference>
<dbReference type="EMBL" id="BSXG01000061">
    <property type="protein sequence ID" value="GME32350.1"/>
    <property type="molecule type" value="Genomic_DNA"/>
</dbReference>
<keyword evidence="2" id="KW-1185">Reference proteome</keyword>
<comment type="caution">
    <text evidence="1">The sequence shown here is derived from an EMBL/GenBank/DDBJ whole genome shotgun (WGS) entry which is preliminary data.</text>
</comment>
<protein>
    <submittedName>
        <fullName evidence="1">Uncharacterized protein</fullName>
    </submittedName>
</protein>
<accession>A0ACB5S9X5</accession>
<proteinExistence type="predicted"/>
<dbReference type="Proteomes" id="UP001165186">
    <property type="component" value="Unassembled WGS sequence"/>
</dbReference>
<organism evidence="1 2">
    <name type="scientific">Neofusicoccum parvum</name>
    <dbReference type="NCBI Taxonomy" id="310453"/>
    <lineage>
        <taxon>Eukaryota</taxon>
        <taxon>Fungi</taxon>
        <taxon>Dikarya</taxon>
        <taxon>Ascomycota</taxon>
        <taxon>Pezizomycotina</taxon>
        <taxon>Dothideomycetes</taxon>
        <taxon>Dothideomycetes incertae sedis</taxon>
        <taxon>Botryosphaeriales</taxon>
        <taxon>Botryosphaeriaceae</taxon>
        <taxon>Neofusicoccum</taxon>
    </lineage>
</organism>
<evidence type="ECO:0000313" key="2">
    <source>
        <dbReference type="Proteomes" id="UP001165186"/>
    </source>
</evidence>
<name>A0ACB5S9X5_9PEZI</name>
<gene>
    <name evidence="1" type="primary">g3016</name>
    <name evidence="1" type="ORF">NpPPO83_00003016</name>
</gene>
<sequence>MNPLIPALFWVSCVLALAVERLHSNTDLIQRRDSPFDKTKVVEDVSPINLVYHVQITPKSWCNGSDRCFIAQNGAKQEVYVDWDASGKPRKWVGIPGTIRNLDVDVTFRCEAPAGAALCAWMRTPYKEYAVVDWVPGTPEMPRGHPVGKQMSMRAPSSTGIFEVYCVVGEDNCRGEGDGYFQYDGLDEYHWHW</sequence>